<dbReference type="STRING" id="1429043.X474_23505"/>
<organism evidence="1 2">
    <name type="scientific">Dethiosulfatarculus sandiegensis</name>
    <dbReference type="NCBI Taxonomy" id="1429043"/>
    <lineage>
        <taxon>Bacteria</taxon>
        <taxon>Pseudomonadati</taxon>
        <taxon>Thermodesulfobacteriota</taxon>
        <taxon>Desulfarculia</taxon>
        <taxon>Desulfarculales</taxon>
        <taxon>Desulfarculaceae</taxon>
        <taxon>Dethiosulfatarculus</taxon>
    </lineage>
</organism>
<dbReference type="AlphaFoldDB" id="A0A0D2JPX5"/>
<evidence type="ECO:0008006" key="3">
    <source>
        <dbReference type="Google" id="ProtNLM"/>
    </source>
</evidence>
<protein>
    <recommendedName>
        <fullName evidence="3">Polysaccharide deacetylase</fullName>
    </recommendedName>
</protein>
<dbReference type="InParanoid" id="A0A0D2JPX5"/>
<dbReference type="OrthoDB" id="9805877at2"/>
<dbReference type="InterPro" id="IPR011330">
    <property type="entry name" value="Glyco_hydro/deAcase_b/a-brl"/>
</dbReference>
<dbReference type="SUPFAM" id="SSF88713">
    <property type="entry name" value="Glycoside hydrolase/deacetylase"/>
    <property type="match status" value="1"/>
</dbReference>
<dbReference type="EMBL" id="AZAC01000056">
    <property type="protein sequence ID" value="KIX11500.1"/>
    <property type="molecule type" value="Genomic_DNA"/>
</dbReference>
<comment type="caution">
    <text evidence="1">The sequence shown here is derived from an EMBL/GenBank/DDBJ whole genome shotgun (WGS) entry which is preliminary data.</text>
</comment>
<evidence type="ECO:0000313" key="1">
    <source>
        <dbReference type="EMBL" id="KIX11500.1"/>
    </source>
</evidence>
<sequence>MISLTLDTDWVPDAVLSDTMDLLAEHNQRCTAFCTSDYPAVLLKGHEAALHPNYHNREISEAEHLKSLLELYPKAKGVRAHTLYIHGRLITATYPEAGLLYSSDYMMLYQKDIKPIPMLGLWQMPIFFADASWLRDLERNQAPKLNDFDLALPSLMVFCFHPIHIYVNTPDVAFYESIKKDYQNPARLRELRNRSRPGVRDLFMELLMRMDKMGLKSKPLLECLPDNQA</sequence>
<proteinExistence type="predicted"/>
<reference evidence="1 2" key="1">
    <citation type="submission" date="2013-11" db="EMBL/GenBank/DDBJ databases">
        <title>Metagenomic analysis of a methanogenic consortium involved in long chain n-alkane degradation.</title>
        <authorList>
            <person name="Davidova I.A."/>
            <person name="Callaghan A.V."/>
            <person name="Wawrik B."/>
            <person name="Pruitt S."/>
            <person name="Marks C."/>
            <person name="Duncan K.E."/>
            <person name="Suflita J.M."/>
        </authorList>
    </citation>
    <scope>NUCLEOTIDE SEQUENCE [LARGE SCALE GENOMIC DNA]</scope>
    <source>
        <strain evidence="1 2">SPR</strain>
    </source>
</reference>
<accession>A0A0D2JPX5</accession>
<dbReference type="Gene3D" id="3.20.20.370">
    <property type="entry name" value="Glycoside hydrolase/deacetylase"/>
    <property type="match status" value="1"/>
</dbReference>
<dbReference type="Proteomes" id="UP000032233">
    <property type="component" value="Unassembled WGS sequence"/>
</dbReference>
<dbReference type="InterPro" id="IPR054492">
    <property type="entry name" value="WbmS-like"/>
</dbReference>
<dbReference type="Pfam" id="PF22537">
    <property type="entry name" value="WbmS-like"/>
    <property type="match status" value="1"/>
</dbReference>
<keyword evidence="2" id="KW-1185">Reference proteome</keyword>
<dbReference type="GO" id="GO:0005975">
    <property type="term" value="P:carbohydrate metabolic process"/>
    <property type="evidence" value="ECO:0007669"/>
    <property type="project" value="InterPro"/>
</dbReference>
<evidence type="ECO:0000313" key="2">
    <source>
        <dbReference type="Proteomes" id="UP000032233"/>
    </source>
</evidence>
<name>A0A0D2JPX5_9BACT</name>
<dbReference type="RefSeq" id="WP_044351835.1">
    <property type="nucleotide sequence ID" value="NZ_AZAC01000056.1"/>
</dbReference>
<gene>
    <name evidence="1" type="ORF">X474_23505</name>
</gene>